<comment type="caution">
    <text evidence="1">The sequence shown here is derived from an EMBL/GenBank/DDBJ whole genome shotgun (WGS) entry which is preliminary data.</text>
</comment>
<evidence type="ECO:0000313" key="1">
    <source>
        <dbReference type="EMBL" id="CAH1197558.1"/>
    </source>
</evidence>
<proteinExistence type="predicted"/>
<gene>
    <name evidence="1" type="ORF">PAECIP111893_00818</name>
</gene>
<organism evidence="1 2">
    <name type="scientific">Paenibacillus plantiphilus</name>
    <dbReference type="NCBI Taxonomy" id="2905650"/>
    <lineage>
        <taxon>Bacteria</taxon>
        <taxon>Bacillati</taxon>
        <taxon>Bacillota</taxon>
        <taxon>Bacilli</taxon>
        <taxon>Bacillales</taxon>
        <taxon>Paenibacillaceae</taxon>
        <taxon>Paenibacillus</taxon>
    </lineage>
</organism>
<sequence length="101" mass="11512">MMDRHELEQFIVQRYQDDEQSMIAIFAQWCINHSLDPLELYARAYPQQAGNAALKLAIEQAVSSEMSEPISAEIVQAVLSMFDNEELAYVVYEEAGKIKAK</sequence>
<name>A0ABN8G791_9BACL</name>
<dbReference type="Proteomes" id="UP000838686">
    <property type="component" value="Unassembled WGS sequence"/>
</dbReference>
<evidence type="ECO:0000313" key="2">
    <source>
        <dbReference type="Proteomes" id="UP000838686"/>
    </source>
</evidence>
<dbReference type="EMBL" id="CAKMMF010000004">
    <property type="protein sequence ID" value="CAH1197558.1"/>
    <property type="molecule type" value="Genomic_DNA"/>
</dbReference>
<protein>
    <submittedName>
        <fullName evidence="1">Uncharacterized protein</fullName>
    </submittedName>
</protein>
<reference evidence="1" key="1">
    <citation type="submission" date="2022-01" db="EMBL/GenBank/DDBJ databases">
        <authorList>
            <person name="Criscuolo A."/>
        </authorList>
    </citation>
    <scope>NUCLEOTIDE SEQUENCE</scope>
    <source>
        <strain evidence="1">CIP111893</strain>
    </source>
</reference>
<keyword evidence="2" id="KW-1185">Reference proteome</keyword>
<dbReference type="RefSeq" id="WP_307728299.1">
    <property type="nucleotide sequence ID" value="NZ_CAKMMF010000004.1"/>
</dbReference>
<accession>A0ABN8G791</accession>